<name>A0A0C3S970_PHLG1</name>
<evidence type="ECO:0000313" key="1">
    <source>
        <dbReference type="EMBL" id="KIP05935.1"/>
    </source>
</evidence>
<dbReference type="OrthoDB" id="2803161at2759"/>
<evidence type="ECO:0000313" key="2">
    <source>
        <dbReference type="Proteomes" id="UP000053257"/>
    </source>
</evidence>
<dbReference type="AlphaFoldDB" id="A0A0C3S970"/>
<dbReference type="EMBL" id="KN840530">
    <property type="protein sequence ID" value="KIP05935.1"/>
    <property type="molecule type" value="Genomic_DNA"/>
</dbReference>
<gene>
    <name evidence="1" type="ORF">PHLGIDRAFT_481459</name>
</gene>
<reference evidence="1 2" key="1">
    <citation type="journal article" date="2014" name="PLoS Genet.">
        <title>Analysis of the Phlebiopsis gigantea genome, transcriptome and secretome provides insight into its pioneer colonization strategies of wood.</title>
        <authorList>
            <person name="Hori C."/>
            <person name="Ishida T."/>
            <person name="Igarashi K."/>
            <person name="Samejima M."/>
            <person name="Suzuki H."/>
            <person name="Master E."/>
            <person name="Ferreira P."/>
            <person name="Ruiz-Duenas F.J."/>
            <person name="Held B."/>
            <person name="Canessa P."/>
            <person name="Larrondo L.F."/>
            <person name="Schmoll M."/>
            <person name="Druzhinina I.S."/>
            <person name="Kubicek C.P."/>
            <person name="Gaskell J.A."/>
            <person name="Kersten P."/>
            <person name="St John F."/>
            <person name="Glasner J."/>
            <person name="Sabat G."/>
            <person name="Splinter BonDurant S."/>
            <person name="Syed K."/>
            <person name="Yadav J."/>
            <person name="Mgbeahuruike A.C."/>
            <person name="Kovalchuk A."/>
            <person name="Asiegbu F.O."/>
            <person name="Lackner G."/>
            <person name="Hoffmeister D."/>
            <person name="Rencoret J."/>
            <person name="Gutierrez A."/>
            <person name="Sun H."/>
            <person name="Lindquist E."/>
            <person name="Barry K."/>
            <person name="Riley R."/>
            <person name="Grigoriev I.V."/>
            <person name="Henrissat B."/>
            <person name="Kues U."/>
            <person name="Berka R.M."/>
            <person name="Martinez A.T."/>
            <person name="Covert S.F."/>
            <person name="Blanchette R.A."/>
            <person name="Cullen D."/>
        </authorList>
    </citation>
    <scope>NUCLEOTIDE SEQUENCE [LARGE SCALE GENOMIC DNA]</scope>
    <source>
        <strain evidence="1 2">11061_1 CR5-6</strain>
    </source>
</reference>
<dbReference type="HOGENOM" id="CLU_413379_0_0_1"/>
<dbReference type="Proteomes" id="UP000053257">
    <property type="component" value="Unassembled WGS sequence"/>
</dbReference>
<protein>
    <submittedName>
        <fullName evidence="1">Uncharacterized protein</fullName>
    </submittedName>
</protein>
<sequence>MGDWLSIANARSFYAQHEGDLEMCMEVVFDRFSNPQMDAQWVEAYLTPLNAKFMKRYERVGTCGGLNEFMMGCVELGLMEAMFALAKRPRNDVKTIVSIALDIVHTVISLAQPSERQYLLVRAATCEGLNKCLEIMENHELCLDRYAAARGVQALAVELTWAHLLTSTEAGEVIERLMRQIARGADSFSEELRKPDRMWQVSKMIDRNITDPQLAAEYGKRWFGITTELCIFAVHSLVCVEPRHTRQFLFEVAQSHPKIIDLLLDCAATPRDEAYPDDTTRQFALEVLVLLVYWPRQLVPGVDISFEHETEFDCQRMKEKIDLNRRASLSSIELLVSSRGWREKILTIWSNIEHETPEQIAGMLRRVIQREWGGMSVDNETILQIYTERGYLRILALHIITAVTHLPSVDTGDLISFLPIAFLATKRGGAFAADIASFTPRSARDLQERAEQVAAISRSPLSRAHFEDRNPAIDPQCTIPELIIAAPTALMRLLVVLAERSIFEQTPTWTALPTTCAANVSLAQVKQITSPAVISQLLPLVFKRVVTQRETSRRNVNSTPLVARDDYRIAAELAAALIAFDSAVGGKWRGSMRGTWKELVLSLGNAAEMSNRVGDFETALGFSIAAMYTIERIPPDAEVVTPEVKQKNLRRWRTAREELQRRGS</sequence>
<keyword evidence="2" id="KW-1185">Reference proteome</keyword>
<proteinExistence type="predicted"/>
<organism evidence="1 2">
    <name type="scientific">Phlebiopsis gigantea (strain 11061_1 CR5-6)</name>
    <name type="common">White-rot fungus</name>
    <name type="synonym">Peniophora gigantea</name>
    <dbReference type="NCBI Taxonomy" id="745531"/>
    <lineage>
        <taxon>Eukaryota</taxon>
        <taxon>Fungi</taxon>
        <taxon>Dikarya</taxon>
        <taxon>Basidiomycota</taxon>
        <taxon>Agaricomycotina</taxon>
        <taxon>Agaricomycetes</taxon>
        <taxon>Polyporales</taxon>
        <taxon>Phanerochaetaceae</taxon>
        <taxon>Phlebiopsis</taxon>
    </lineage>
</organism>
<accession>A0A0C3S970</accession>